<evidence type="ECO:0000256" key="1">
    <source>
        <dbReference type="ARBA" id="ARBA00004613"/>
    </source>
</evidence>
<dbReference type="PANTHER" id="PTHR14037:SF4">
    <property type="entry name" value="MAMMAGLOBIN-B"/>
    <property type="match status" value="1"/>
</dbReference>
<gene>
    <name evidence="4" type="ORF">MPIPNATIZW_LOCUS17910</name>
</gene>
<protein>
    <submittedName>
        <fullName evidence="4">Uncharacterized protein</fullName>
    </submittedName>
</protein>
<comment type="subcellular location">
    <subcellularLocation>
        <location evidence="1">Secreted</location>
    </subcellularLocation>
</comment>
<evidence type="ECO:0000256" key="2">
    <source>
        <dbReference type="ARBA" id="ARBA00022525"/>
    </source>
</evidence>
<dbReference type="EMBL" id="OY882866">
    <property type="protein sequence ID" value="CAK6449604.1"/>
    <property type="molecule type" value="Genomic_DNA"/>
</dbReference>
<organism evidence="4 5">
    <name type="scientific">Pipistrellus nathusii</name>
    <name type="common">Nathusius' pipistrelle</name>
    <dbReference type="NCBI Taxonomy" id="59473"/>
    <lineage>
        <taxon>Eukaryota</taxon>
        <taxon>Metazoa</taxon>
        <taxon>Chordata</taxon>
        <taxon>Craniata</taxon>
        <taxon>Vertebrata</taxon>
        <taxon>Euteleostomi</taxon>
        <taxon>Mammalia</taxon>
        <taxon>Eutheria</taxon>
        <taxon>Laurasiatheria</taxon>
        <taxon>Chiroptera</taxon>
        <taxon>Yangochiroptera</taxon>
        <taxon>Vespertilionidae</taxon>
        <taxon>Pipistrellus</taxon>
    </lineage>
</organism>
<proteinExistence type="predicted"/>
<keyword evidence="5" id="KW-1185">Reference proteome</keyword>
<keyword evidence="2" id="KW-0964">Secreted</keyword>
<reference evidence="4" key="1">
    <citation type="submission" date="2023-12" db="EMBL/GenBank/DDBJ databases">
        <authorList>
            <person name="Brown T."/>
        </authorList>
    </citation>
    <scope>NUCLEOTIDE SEQUENCE</scope>
</reference>
<dbReference type="PROSITE" id="PS51311">
    <property type="entry name" value="SCGB"/>
    <property type="match status" value="1"/>
</dbReference>
<dbReference type="Proteomes" id="UP001314169">
    <property type="component" value="Chromosome 9"/>
</dbReference>
<accession>A0ABP0AII2</accession>
<dbReference type="PROSITE" id="PS51257">
    <property type="entry name" value="PROKAR_LIPOPROTEIN"/>
    <property type="match status" value="1"/>
</dbReference>
<feature type="non-terminal residue" evidence="4">
    <location>
        <position position="106"/>
    </location>
</feature>
<dbReference type="InterPro" id="IPR035960">
    <property type="entry name" value="Secretoglobin_sf"/>
</dbReference>
<dbReference type="SUPFAM" id="SSF48201">
    <property type="entry name" value="Uteroglobin-like"/>
    <property type="match status" value="1"/>
</dbReference>
<feature type="chain" id="PRO_5046179838" evidence="3">
    <location>
        <begin position="19"/>
        <end position="106"/>
    </location>
</feature>
<name>A0ABP0AII2_PIPNA</name>
<feature type="signal peptide" evidence="3">
    <location>
        <begin position="1"/>
        <end position="18"/>
    </location>
</feature>
<dbReference type="PANTHER" id="PTHR14037">
    <property type="entry name" value="MAMMAGLOBIN-RELATED"/>
    <property type="match status" value="1"/>
</dbReference>
<evidence type="ECO:0000256" key="3">
    <source>
        <dbReference type="SAM" id="SignalP"/>
    </source>
</evidence>
<dbReference type="InterPro" id="IPR016126">
    <property type="entry name" value="Secretoglobin"/>
</dbReference>
<sequence length="106" mass="11914">MKLVIVLMLTALPLFCYAGSGCSDLEYVIEKTLDPQESMTQFIQDLEEYIPGEITKMALMKFKQCFLNQNNQTLSNIGELVVMVASPSHSGRESVGSQFSTNYFFL</sequence>
<keyword evidence="3" id="KW-0732">Signal</keyword>
<feature type="non-terminal residue" evidence="4">
    <location>
        <position position="1"/>
    </location>
</feature>
<dbReference type="Pfam" id="PF01099">
    <property type="entry name" value="Uteroglobin"/>
    <property type="match status" value="1"/>
</dbReference>
<evidence type="ECO:0000313" key="5">
    <source>
        <dbReference type="Proteomes" id="UP001314169"/>
    </source>
</evidence>
<evidence type="ECO:0000313" key="4">
    <source>
        <dbReference type="EMBL" id="CAK6449604.1"/>
    </source>
</evidence>